<evidence type="ECO:0000259" key="4">
    <source>
        <dbReference type="PROSITE" id="PS51186"/>
    </source>
</evidence>
<dbReference type="SMART" id="SM00881">
    <property type="entry name" value="CoA_binding"/>
    <property type="match status" value="1"/>
</dbReference>
<keyword evidence="5" id="KW-0808">Transferase</keyword>
<dbReference type="SUPFAM" id="SSF51735">
    <property type="entry name" value="NAD(P)-binding Rossmann-fold domains"/>
    <property type="match status" value="1"/>
</dbReference>
<proteinExistence type="predicted"/>
<feature type="domain" description="ATP-grasp" evidence="3">
    <location>
        <begin position="715"/>
        <end position="925"/>
    </location>
</feature>
<dbReference type="RefSeq" id="WP_278156191.1">
    <property type="nucleotide sequence ID" value="NZ_CP121252.1"/>
</dbReference>
<dbReference type="Proteomes" id="UP001219037">
    <property type="component" value="Chromosome"/>
</dbReference>
<dbReference type="Gene3D" id="3.40.50.261">
    <property type="entry name" value="Succinyl-CoA synthetase domains"/>
    <property type="match status" value="2"/>
</dbReference>
<keyword evidence="1" id="KW-0067">ATP-binding</keyword>
<name>A0ABY8H3P2_9MICC</name>
<dbReference type="GO" id="GO:0016746">
    <property type="term" value="F:acyltransferase activity"/>
    <property type="evidence" value="ECO:0007669"/>
    <property type="project" value="UniProtKB-KW"/>
</dbReference>
<gene>
    <name evidence="5" type="ORF">P8192_08535</name>
</gene>
<dbReference type="PROSITE" id="PS51186">
    <property type="entry name" value="GNAT"/>
    <property type="match status" value="1"/>
</dbReference>
<sequence length="933" mass="100740">MAEQTQNREYPAHWEADVVLRDGATARLRPITPDDAEAVQRMHAGQSQSSIYLRYFTYKSSLTAKELQRFTVVDYVDRVALVILRGAEILGIGRYDRLDDPLEAEVAFNIADAHQGRGIGSILMEHLAAAARENGIRRFSAEVLPENRKMLSVFQESGFEVSRKFDDGVVVVEFSIHPTDKVRAVMESREHRAEAKSVRELLNPRSIAVIGASRSWGSVGYALLENIIEGGFTGSVYGINPEAMELAGMISLGSLEEVPEQIDLAVIAVPVERMEVVIEDCARNNVRGLLVVTEVFDGSEESLALQSRLVGAARSQGMRVIGPASAGVINTDPATRLNASVAPFMPARGPIGVFSQSAAIGATLFAAAHRRGLGLTAMISAGHRADVSGNDAMQYFEDDASSAAVGVYLESFGNPRKFSRIVRRLSRSKPVIVSRSNAMGRRLPPGHSTRTTQAPPATVNSMLDQAGVIQVDNHSDLMDLLQVLACQPIPAGERIGVLGNAEAMNRLVIDAAQRQGMKVTRVDLIDALDAGHTVDEAIRSFTRAVRDAVESQQIDGLVVVVQSGMHQLPGQTTDLAEAIAEASEDSAVTVVTSFTAVLDDEFRISGIAGADRGERVLDRTDLPAAPETDSDPEPETDPATAAVQLQTGVPVFANPSQAAAMLSKLVRYRAWRDAEHGTVVDLTDVDRERAETLVAGWVAGVQGTDLLRLNPAQTQELLDCYGISVLGSRSFDTDDEAVAAADELGWPVAIKAVDSFLRHRLDLGGVRLNIPDEESLRHNIWHMRTVLAPYGDPQLEIQTMAPTGQGCTVTALEDPLLGPVVSFGLSGDAVELLDDWVHMVPPLTDQDLENMIRTPRAAARLFGHSGMPAVDAEALKDLLARIVALKDDLPQVARMRFNPVLASESTVTVLQAEIDVANAAQRTDSARRAMRDS</sequence>
<dbReference type="Pfam" id="PF00583">
    <property type="entry name" value="Acetyltransf_1"/>
    <property type="match status" value="1"/>
</dbReference>
<keyword evidence="1" id="KW-0547">Nucleotide-binding</keyword>
<dbReference type="PANTHER" id="PTHR42793:SF1">
    <property type="entry name" value="PEPTIDYL-LYSINE N-ACETYLTRANSFERASE PATZ"/>
    <property type="match status" value="1"/>
</dbReference>
<dbReference type="SUPFAM" id="SSF56059">
    <property type="entry name" value="Glutathione synthetase ATP-binding domain-like"/>
    <property type="match status" value="1"/>
</dbReference>
<dbReference type="InterPro" id="IPR013815">
    <property type="entry name" value="ATP_grasp_subdomain_1"/>
</dbReference>
<dbReference type="EMBL" id="CP121252">
    <property type="protein sequence ID" value="WFP15464.1"/>
    <property type="molecule type" value="Genomic_DNA"/>
</dbReference>
<organism evidence="5 6">
    <name type="scientific">Citricoccus muralis</name>
    <dbReference type="NCBI Taxonomy" id="169134"/>
    <lineage>
        <taxon>Bacteria</taxon>
        <taxon>Bacillati</taxon>
        <taxon>Actinomycetota</taxon>
        <taxon>Actinomycetes</taxon>
        <taxon>Micrococcales</taxon>
        <taxon>Micrococcaceae</taxon>
        <taxon>Citricoccus</taxon>
    </lineage>
</organism>
<protein>
    <submittedName>
        <fullName evidence="5">GNAT family N-acetyltransferase</fullName>
        <ecNumber evidence="5">2.3.1.-</ecNumber>
    </submittedName>
</protein>
<reference evidence="5 6" key="1">
    <citation type="submission" date="2023-04" db="EMBL/GenBank/DDBJ databases">
        <title>Funneling lignin-derived compounds into biodiesel using alkali-halophilic Citricoccus sp. P2.</title>
        <authorList>
            <person name="Luo C.-B."/>
        </authorList>
    </citation>
    <scope>NUCLEOTIDE SEQUENCE [LARGE SCALE GENOMIC DNA]</scope>
    <source>
        <strain evidence="5 6">P2</strain>
    </source>
</reference>
<dbReference type="Gene3D" id="3.30.1490.20">
    <property type="entry name" value="ATP-grasp fold, A domain"/>
    <property type="match status" value="1"/>
</dbReference>
<dbReference type="Gene3D" id="3.40.630.30">
    <property type="match status" value="1"/>
</dbReference>
<feature type="domain" description="N-acetyltransferase" evidence="4">
    <location>
        <begin position="26"/>
        <end position="177"/>
    </location>
</feature>
<dbReference type="InterPro" id="IPR016102">
    <property type="entry name" value="Succinyl-CoA_synth-like"/>
</dbReference>
<dbReference type="Pfam" id="PF13549">
    <property type="entry name" value="ATP-grasp_5"/>
    <property type="match status" value="1"/>
</dbReference>
<dbReference type="CDD" id="cd04301">
    <property type="entry name" value="NAT_SF"/>
    <property type="match status" value="1"/>
</dbReference>
<feature type="region of interest" description="Disordered" evidence="2">
    <location>
        <begin position="615"/>
        <end position="638"/>
    </location>
</feature>
<dbReference type="EC" id="2.3.1.-" evidence="5"/>
<dbReference type="Pfam" id="PF13607">
    <property type="entry name" value="Succ_CoA_lig"/>
    <property type="match status" value="1"/>
</dbReference>
<dbReference type="InterPro" id="IPR032875">
    <property type="entry name" value="Succ_CoA_lig_flav_dom"/>
</dbReference>
<dbReference type="InterPro" id="IPR036291">
    <property type="entry name" value="NAD(P)-bd_dom_sf"/>
</dbReference>
<dbReference type="InterPro" id="IPR003781">
    <property type="entry name" value="CoA-bd"/>
</dbReference>
<dbReference type="Gene3D" id="3.30.470.20">
    <property type="entry name" value="ATP-grasp fold, B domain"/>
    <property type="match status" value="1"/>
</dbReference>
<evidence type="ECO:0000313" key="5">
    <source>
        <dbReference type="EMBL" id="WFP15464.1"/>
    </source>
</evidence>
<evidence type="ECO:0000259" key="3">
    <source>
        <dbReference type="PROSITE" id="PS50975"/>
    </source>
</evidence>
<evidence type="ECO:0000313" key="6">
    <source>
        <dbReference type="Proteomes" id="UP001219037"/>
    </source>
</evidence>
<accession>A0ABY8H3P2</accession>
<dbReference type="PROSITE" id="PS50975">
    <property type="entry name" value="ATP_GRASP"/>
    <property type="match status" value="1"/>
</dbReference>
<dbReference type="SUPFAM" id="SSF52210">
    <property type="entry name" value="Succinyl-CoA synthetase domains"/>
    <property type="match status" value="2"/>
</dbReference>
<dbReference type="Gene3D" id="3.40.50.720">
    <property type="entry name" value="NAD(P)-binding Rossmann-like Domain"/>
    <property type="match status" value="1"/>
</dbReference>
<evidence type="ECO:0000256" key="2">
    <source>
        <dbReference type="SAM" id="MobiDB-lite"/>
    </source>
</evidence>
<keyword evidence="6" id="KW-1185">Reference proteome</keyword>
<evidence type="ECO:0000256" key="1">
    <source>
        <dbReference type="PROSITE-ProRule" id="PRU00409"/>
    </source>
</evidence>
<keyword evidence="5" id="KW-0012">Acyltransferase</keyword>
<dbReference type="SUPFAM" id="SSF55729">
    <property type="entry name" value="Acyl-CoA N-acyltransferases (Nat)"/>
    <property type="match status" value="1"/>
</dbReference>
<dbReference type="InterPro" id="IPR000182">
    <property type="entry name" value="GNAT_dom"/>
</dbReference>
<dbReference type="InterPro" id="IPR016181">
    <property type="entry name" value="Acyl_CoA_acyltransferase"/>
</dbReference>
<dbReference type="PANTHER" id="PTHR42793">
    <property type="entry name" value="COA BINDING DOMAIN CONTAINING PROTEIN"/>
    <property type="match status" value="1"/>
</dbReference>
<dbReference type="InterPro" id="IPR011761">
    <property type="entry name" value="ATP-grasp"/>
</dbReference>
<dbReference type="Pfam" id="PF13380">
    <property type="entry name" value="CoA_binding_2"/>
    <property type="match status" value="1"/>
</dbReference>